<dbReference type="GO" id="GO:0030170">
    <property type="term" value="F:pyridoxal phosphate binding"/>
    <property type="evidence" value="ECO:0007669"/>
    <property type="project" value="InterPro"/>
</dbReference>
<protein>
    <recommendedName>
        <fullName evidence="2">cysteine-S-conjugate beta-lyase</fullName>
        <ecNumber evidence="2">4.4.1.13</ecNumber>
    </recommendedName>
</protein>
<accession>V7I2U7</accession>
<dbReference type="GO" id="GO:0008483">
    <property type="term" value="F:transaminase activity"/>
    <property type="evidence" value="ECO:0007669"/>
    <property type="project" value="UniProtKB-KW"/>
</dbReference>
<dbReference type="InterPro" id="IPR004839">
    <property type="entry name" value="Aminotransferase_I/II_large"/>
</dbReference>
<dbReference type="EC" id="4.4.1.13" evidence="2"/>
<dbReference type="STRING" id="994573.T472_0217645"/>
<evidence type="ECO:0000256" key="3">
    <source>
        <dbReference type="ARBA" id="ARBA00022898"/>
    </source>
</evidence>
<dbReference type="Gene3D" id="3.90.1150.10">
    <property type="entry name" value="Aspartate Aminotransferase, domain 1"/>
    <property type="match status" value="1"/>
</dbReference>
<dbReference type="eggNOG" id="COG1168">
    <property type="taxonomic scope" value="Bacteria"/>
</dbReference>
<evidence type="ECO:0000256" key="4">
    <source>
        <dbReference type="ARBA" id="ARBA00023239"/>
    </source>
</evidence>
<dbReference type="OrthoDB" id="9802872at2"/>
<dbReference type="Gene3D" id="3.40.640.10">
    <property type="entry name" value="Type I PLP-dependent aspartate aminotransferase-like (Major domain)"/>
    <property type="match status" value="1"/>
</dbReference>
<dbReference type="SUPFAM" id="SSF53383">
    <property type="entry name" value="PLP-dependent transferases"/>
    <property type="match status" value="1"/>
</dbReference>
<evidence type="ECO:0000259" key="6">
    <source>
        <dbReference type="Pfam" id="PF00155"/>
    </source>
</evidence>
<keyword evidence="8" id="KW-1185">Reference proteome</keyword>
<comment type="similarity">
    <text evidence="5">Belongs to the class-II pyridoxal-phosphate-dependent aminotransferase family. MalY/PatB cystathionine beta-lyase subfamily.</text>
</comment>
<dbReference type="Proteomes" id="UP000017747">
    <property type="component" value="Unassembled WGS sequence"/>
</dbReference>
<gene>
    <name evidence="7" type="ORF">T472_0217645</name>
</gene>
<dbReference type="Pfam" id="PF00155">
    <property type="entry name" value="Aminotran_1_2"/>
    <property type="match status" value="1"/>
</dbReference>
<keyword evidence="3" id="KW-0663">Pyridoxal phosphate</keyword>
<dbReference type="PANTHER" id="PTHR43525">
    <property type="entry name" value="PROTEIN MALY"/>
    <property type="match status" value="1"/>
</dbReference>
<name>V7I2U7_9CLOT</name>
<dbReference type="EMBL" id="AXUN02000218">
    <property type="protein sequence ID" value="ETA79342.1"/>
    <property type="molecule type" value="Genomic_DNA"/>
</dbReference>
<evidence type="ECO:0000313" key="7">
    <source>
        <dbReference type="EMBL" id="ETA79342.1"/>
    </source>
</evidence>
<evidence type="ECO:0000313" key="8">
    <source>
        <dbReference type="Proteomes" id="UP000017747"/>
    </source>
</evidence>
<sequence>MGYDFETIVNRHGTGSEKYNQMKEWNPAVTDDIVPFSVADMEFRNAPEIIEGLKEYLDDVILGYAVPTDGYYNAVCSWMERRHGWKIEPEWIIGSPGVVQAFYNAVKAIAEPGEGVIIMTPVYYPFYGAIKQTGRKIVRTSLVARGERYEVDFDELERLASEPGNKVLLFCSPHNPVGRVWERTELERISLICLRNGVTVISDEIHNDLVMPGFRHTVFAALSEEAKNNCIVCTSPSKTFNLAGMHVSNVIIPNAALRKKYQEELDKTGFFSLNMLGYKACELAYDKAEPWLLELLDVIHGNYLALRDFIAEKLPEVRVYPLEGTYLVWMDFRPLGIDALELERILHMEAMVFFDEGYVFGRREGAGFERINIACPKKVMLDGLERMAKALRKHLS</sequence>
<dbReference type="RefSeq" id="WP_023387451.1">
    <property type="nucleotide sequence ID" value="NZ_AXUN02000218.1"/>
</dbReference>
<evidence type="ECO:0000256" key="5">
    <source>
        <dbReference type="ARBA" id="ARBA00037974"/>
    </source>
</evidence>
<keyword evidence="7" id="KW-0808">Transferase</keyword>
<keyword evidence="7" id="KW-0032">Aminotransferase</keyword>
<reference evidence="7 8" key="1">
    <citation type="journal article" date="2014" name="Genome Announc.">
        <title>Genome Sequence of Youngiibacter fragilis, the Type Strain of the Genus Youngiibacter.</title>
        <authorList>
            <person name="Wawrik C.B."/>
            <person name="Callaghan A.V."/>
            <person name="Stamps B.W."/>
            <person name="Wawrik B."/>
        </authorList>
    </citation>
    <scope>NUCLEOTIDE SEQUENCE [LARGE SCALE GENOMIC DNA]</scope>
    <source>
        <strain evidence="7 8">232.1</strain>
    </source>
</reference>
<keyword evidence="4" id="KW-0456">Lyase</keyword>
<dbReference type="InterPro" id="IPR015424">
    <property type="entry name" value="PyrdxlP-dep_Trfase"/>
</dbReference>
<dbReference type="InterPro" id="IPR015422">
    <property type="entry name" value="PyrdxlP-dep_Trfase_small"/>
</dbReference>
<dbReference type="PANTHER" id="PTHR43525:SF1">
    <property type="entry name" value="PROTEIN MALY"/>
    <property type="match status" value="1"/>
</dbReference>
<dbReference type="GO" id="GO:0047804">
    <property type="term" value="F:cysteine-S-conjugate beta-lyase activity"/>
    <property type="evidence" value="ECO:0007669"/>
    <property type="project" value="UniProtKB-EC"/>
</dbReference>
<dbReference type="CDD" id="cd00609">
    <property type="entry name" value="AAT_like"/>
    <property type="match status" value="1"/>
</dbReference>
<comment type="caution">
    <text evidence="7">The sequence shown here is derived from an EMBL/GenBank/DDBJ whole genome shotgun (WGS) entry which is preliminary data.</text>
</comment>
<comment type="cofactor">
    <cofactor evidence="1">
        <name>pyridoxal 5'-phosphate</name>
        <dbReference type="ChEBI" id="CHEBI:597326"/>
    </cofactor>
</comment>
<dbReference type="InterPro" id="IPR051798">
    <property type="entry name" value="Class-II_PLP-Dep_Aminotrans"/>
</dbReference>
<dbReference type="AlphaFoldDB" id="V7I2U7"/>
<feature type="domain" description="Aminotransferase class I/classII large" evidence="6">
    <location>
        <begin position="71"/>
        <end position="381"/>
    </location>
</feature>
<dbReference type="InterPro" id="IPR027619">
    <property type="entry name" value="C-S_lyase_PatB-like"/>
</dbReference>
<dbReference type="NCBIfam" id="TIGR04350">
    <property type="entry name" value="C_S_lyase_PatB"/>
    <property type="match status" value="1"/>
</dbReference>
<organism evidence="7 8">
    <name type="scientific">Youngiibacter fragilis 232.1</name>
    <dbReference type="NCBI Taxonomy" id="994573"/>
    <lineage>
        <taxon>Bacteria</taxon>
        <taxon>Bacillati</taxon>
        <taxon>Bacillota</taxon>
        <taxon>Clostridia</taxon>
        <taxon>Eubacteriales</taxon>
        <taxon>Clostridiaceae</taxon>
        <taxon>Youngiibacter</taxon>
    </lineage>
</organism>
<dbReference type="InterPro" id="IPR015421">
    <property type="entry name" value="PyrdxlP-dep_Trfase_major"/>
</dbReference>
<proteinExistence type="inferred from homology"/>
<evidence type="ECO:0000256" key="2">
    <source>
        <dbReference type="ARBA" id="ARBA00012224"/>
    </source>
</evidence>
<dbReference type="PATRIC" id="fig|994573.3.peg.3348"/>
<evidence type="ECO:0000256" key="1">
    <source>
        <dbReference type="ARBA" id="ARBA00001933"/>
    </source>
</evidence>